<evidence type="ECO:0000259" key="5">
    <source>
        <dbReference type="SMART" id="SM00363"/>
    </source>
</evidence>
<dbReference type="RefSeq" id="WP_273845993.1">
    <property type="nucleotide sequence ID" value="NZ_JAQQWT010000015.1"/>
</dbReference>
<dbReference type="SUPFAM" id="SSF55174">
    <property type="entry name" value="Alpha-L RNA-binding motif"/>
    <property type="match status" value="1"/>
</dbReference>
<dbReference type="PANTHER" id="PTHR47683:SF2">
    <property type="entry name" value="RNA-BINDING S4 DOMAIN-CONTAINING PROTEIN"/>
    <property type="match status" value="1"/>
</dbReference>
<dbReference type="InterPro" id="IPR002942">
    <property type="entry name" value="S4_RNA-bd"/>
</dbReference>
<evidence type="ECO:0000256" key="1">
    <source>
        <dbReference type="ARBA" id="ARBA00008348"/>
    </source>
</evidence>
<dbReference type="SMART" id="SM00363">
    <property type="entry name" value="S4"/>
    <property type="match status" value="1"/>
</dbReference>
<evidence type="ECO:0000256" key="4">
    <source>
        <dbReference type="RuleBase" id="RU003887"/>
    </source>
</evidence>
<dbReference type="InterPro" id="IPR000748">
    <property type="entry name" value="PsdUridine_synth_RsuA/RluB/E/F"/>
</dbReference>
<evidence type="ECO:0000313" key="7">
    <source>
        <dbReference type="Proteomes" id="UP001589833"/>
    </source>
</evidence>
<accession>A0ABV6N9H9</accession>
<comment type="similarity">
    <text evidence="1 4">Belongs to the pseudouridine synthase RsuA family.</text>
</comment>
<dbReference type="PROSITE" id="PS50889">
    <property type="entry name" value="S4"/>
    <property type="match status" value="1"/>
</dbReference>
<dbReference type="SUPFAM" id="SSF55120">
    <property type="entry name" value="Pseudouridine synthase"/>
    <property type="match status" value="1"/>
</dbReference>
<dbReference type="Pfam" id="PF00849">
    <property type="entry name" value="PseudoU_synth_2"/>
    <property type="match status" value="1"/>
</dbReference>
<evidence type="ECO:0000313" key="6">
    <source>
        <dbReference type="EMBL" id="MFC0557443.1"/>
    </source>
</evidence>
<dbReference type="PANTHER" id="PTHR47683">
    <property type="entry name" value="PSEUDOURIDINE SYNTHASE FAMILY PROTEIN-RELATED"/>
    <property type="match status" value="1"/>
</dbReference>
<feature type="domain" description="RNA-binding S4" evidence="5">
    <location>
        <begin position="1"/>
        <end position="61"/>
    </location>
</feature>
<protein>
    <recommendedName>
        <fullName evidence="4">Pseudouridine synthase</fullName>
        <ecNumber evidence="4">5.4.99.-</ecNumber>
    </recommendedName>
</protein>
<dbReference type="Gene3D" id="3.30.70.1560">
    <property type="entry name" value="Alpha-L RNA-binding motif"/>
    <property type="match status" value="1"/>
</dbReference>
<dbReference type="Proteomes" id="UP001589833">
    <property type="component" value="Unassembled WGS sequence"/>
</dbReference>
<dbReference type="Gene3D" id="3.10.290.10">
    <property type="entry name" value="RNA-binding S4 domain"/>
    <property type="match status" value="1"/>
</dbReference>
<dbReference type="InterPro" id="IPR036986">
    <property type="entry name" value="S4_RNA-bd_sf"/>
</dbReference>
<dbReference type="EMBL" id="JBHLTR010000001">
    <property type="protein sequence ID" value="MFC0557443.1"/>
    <property type="molecule type" value="Genomic_DNA"/>
</dbReference>
<dbReference type="EC" id="5.4.99.-" evidence="4"/>
<dbReference type="NCBIfam" id="TIGR00093">
    <property type="entry name" value="pseudouridine synthase"/>
    <property type="match status" value="1"/>
</dbReference>
<dbReference type="Gene3D" id="3.30.70.580">
    <property type="entry name" value="Pseudouridine synthase I, catalytic domain, N-terminal subdomain"/>
    <property type="match status" value="1"/>
</dbReference>
<keyword evidence="7" id="KW-1185">Reference proteome</keyword>
<dbReference type="PROSITE" id="PS01149">
    <property type="entry name" value="PSI_RSU"/>
    <property type="match status" value="1"/>
</dbReference>
<keyword evidence="3" id="KW-0694">RNA-binding</keyword>
<evidence type="ECO:0000256" key="3">
    <source>
        <dbReference type="PROSITE-ProRule" id="PRU00182"/>
    </source>
</evidence>
<comment type="caution">
    <text evidence="6">The sequence shown here is derived from an EMBL/GenBank/DDBJ whole genome shotgun (WGS) entry which is preliminary data.</text>
</comment>
<dbReference type="InterPro" id="IPR050343">
    <property type="entry name" value="RsuA_PseudoU_synthase"/>
</dbReference>
<dbReference type="InterPro" id="IPR020103">
    <property type="entry name" value="PsdUridine_synth_cat_dom_sf"/>
</dbReference>
<proteinExistence type="inferred from homology"/>
<dbReference type="CDD" id="cd00165">
    <property type="entry name" value="S4"/>
    <property type="match status" value="1"/>
</dbReference>
<name>A0ABV6N9H9_9BACI</name>
<sequence>MRIQKYISLTGALSRREVNRLIALERVTINGVVAVKNSMVTEGSLVRVDGQELKHKKRDIYLLLNKPLGITCTAQPAVKGNIIDFLQYPERVFPVGRLDKDSEGLILLTNDGDIVNKLMKEEGNHEKEYVVTVDRPIPDHVLISLEQGVEILGQQTKRCRVKRQSCDTFTIVLTQGLNRQIRRMTKAFGYHVKRLVRIRILDLSIQQLDVGQWRELNESEIVQLKNQLRSK</sequence>
<dbReference type="InterPro" id="IPR042092">
    <property type="entry name" value="PsdUridine_s_RsuA/RluB/E/F_cat"/>
</dbReference>
<dbReference type="Pfam" id="PF01479">
    <property type="entry name" value="S4"/>
    <property type="match status" value="1"/>
</dbReference>
<dbReference type="InterPro" id="IPR020094">
    <property type="entry name" value="TruA/RsuA/RluB/E/F_N"/>
</dbReference>
<dbReference type="InterPro" id="IPR006145">
    <property type="entry name" value="PsdUridine_synth_RsuA/RluA"/>
</dbReference>
<dbReference type="InterPro" id="IPR018496">
    <property type="entry name" value="PsdUridine_synth_RsuA/RluB_CS"/>
</dbReference>
<keyword evidence="2 4" id="KW-0413">Isomerase</keyword>
<reference evidence="6 7" key="1">
    <citation type="submission" date="2024-09" db="EMBL/GenBank/DDBJ databases">
        <authorList>
            <person name="Sun Q."/>
            <person name="Mori K."/>
        </authorList>
    </citation>
    <scope>NUCLEOTIDE SEQUENCE [LARGE SCALE GENOMIC DNA]</scope>
    <source>
        <strain evidence="6 7">NCAIM B.02301</strain>
    </source>
</reference>
<organism evidence="6 7">
    <name type="scientific">Halalkalibacter alkalisediminis</name>
    <dbReference type="NCBI Taxonomy" id="935616"/>
    <lineage>
        <taxon>Bacteria</taxon>
        <taxon>Bacillati</taxon>
        <taxon>Bacillota</taxon>
        <taxon>Bacilli</taxon>
        <taxon>Bacillales</taxon>
        <taxon>Bacillaceae</taxon>
        <taxon>Halalkalibacter</taxon>
    </lineage>
</organism>
<evidence type="ECO:0000256" key="2">
    <source>
        <dbReference type="ARBA" id="ARBA00023235"/>
    </source>
</evidence>
<gene>
    <name evidence="6" type="ORF">ACFFH4_00050</name>
</gene>